<name>A0AAD4F5I9_9PEZI</name>
<protein>
    <submittedName>
        <fullName evidence="1">Uncharacterized protein</fullName>
    </submittedName>
</protein>
<evidence type="ECO:0000313" key="1">
    <source>
        <dbReference type="EMBL" id="KAG7292027.1"/>
    </source>
</evidence>
<dbReference type="AlphaFoldDB" id="A0AAD4F5I9"/>
<proteinExistence type="predicted"/>
<sequence length="432" mass="46315">MAAFLALSPAQAAKEVFAHMIVGNLPAFTLADWQDDIRLAQASKIDAFVLNIAAKDPSTNASLDLAFEAAAALNFHLFFSFDYLAQGPWPKEAVIALLQKFAPSPAYFKHDGTRPFVSTFEGPGNAADWVDIKAATDAFFVPDWTSVPAQDAVGLAGGVVDGLFSFDAWPDGATNLTTEGDRAFQAALAGKAYMMPVSPWFFTNLPGFAGKNWIWRGDGLWETRWRQVAEVQPEFVQILTWNDYGESHYVGPVREKELELFKAANAPLNYVRGVSHDGWRKFLPFEIEVYKTGKVPEKVEEGIMAYYRPAPALACPSGGTSGNDEGHGQVEVPPEQLVEDSVFYAALLNSDQGVTVTVSIGGKEQTGGFSGTPAAGAGTPGVYTGSVPFGGNLGDVVVTVSRDGQTIAKSEGGKGISTQCENNVQNWNAVAV</sequence>
<dbReference type="Proteomes" id="UP001197093">
    <property type="component" value="Unassembled WGS sequence"/>
</dbReference>
<comment type="caution">
    <text evidence="1">The sequence shown here is derived from an EMBL/GenBank/DDBJ whole genome shotgun (WGS) entry which is preliminary data.</text>
</comment>
<accession>A0AAD4F5I9</accession>
<organism evidence="1 2">
    <name type="scientific">Staphylotrichum longicolle</name>
    <dbReference type="NCBI Taxonomy" id="669026"/>
    <lineage>
        <taxon>Eukaryota</taxon>
        <taxon>Fungi</taxon>
        <taxon>Dikarya</taxon>
        <taxon>Ascomycota</taxon>
        <taxon>Pezizomycotina</taxon>
        <taxon>Sordariomycetes</taxon>
        <taxon>Sordariomycetidae</taxon>
        <taxon>Sordariales</taxon>
        <taxon>Chaetomiaceae</taxon>
        <taxon>Staphylotrichum</taxon>
    </lineage>
</organism>
<dbReference type="Pfam" id="PF03659">
    <property type="entry name" value="Glyco_hydro_71"/>
    <property type="match status" value="1"/>
</dbReference>
<keyword evidence="2" id="KW-1185">Reference proteome</keyword>
<dbReference type="Gene3D" id="3.20.20.80">
    <property type="entry name" value="Glycosidases"/>
    <property type="match status" value="1"/>
</dbReference>
<dbReference type="GO" id="GO:0051118">
    <property type="term" value="F:glucan endo-1,3-alpha-glucosidase activity"/>
    <property type="evidence" value="ECO:0007669"/>
    <property type="project" value="InterPro"/>
</dbReference>
<dbReference type="CDD" id="cd11577">
    <property type="entry name" value="GH71"/>
    <property type="match status" value="1"/>
</dbReference>
<evidence type="ECO:0000313" key="2">
    <source>
        <dbReference type="Proteomes" id="UP001197093"/>
    </source>
</evidence>
<dbReference type="EMBL" id="JAHCVI010000001">
    <property type="protein sequence ID" value="KAG7292027.1"/>
    <property type="molecule type" value="Genomic_DNA"/>
</dbReference>
<gene>
    <name evidence="1" type="ORF">NEMBOFW57_002058</name>
</gene>
<dbReference type="InterPro" id="IPR005197">
    <property type="entry name" value="Glyco_hydro_71"/>
</dbReference>
<reference evidence="1" key="1">
    <citation type="submission" date="2023-02" db="EMBL/GenBank/DDBJ databases">
        <authorList>
            <person name="Palmer J.M."/>
        </authorList>
    </citation>
    <scope>NUCLEOTIDE SEQUENCE</scope>
    <source>
        <strain evidence="1">FW57</strain>
    </source>
</reference>